<dbReference type="AlphaFoldDB" id="A0A7V8REI3"/>
<proteinExistence type="predicted"/>
<dbReference type="GO" id="GO:0006508">
    <property type="term" value="P:proteolysis"/>
    <property type="evidence" value="ECO:0007669"/>
    <property type="project" value="InterPro"/>
</dbReference>
<keyword evidence="2" id="KW-0732">Signal</keyword>
<dbReference type="SUPFAM" id="SSF69322">
    <property type="entry name" value="Tricorn protease domain 2"/>
    <property type="match status" value="1"/>
</dbReference>
<dbReference type="PANTHER" id="PTHR42776:SF27">
    <property type="entry name" value="DIPEPTIDYL PEPTIDASE FAMILY MEMBER 6"/>
    <property type="match status" value="1"/>
</dbReference>
<dbReference type="SUPFAM" id="SSF53474">
    <property type="entry name" value="alpha/beta-Hydrolases"/>
    <property type="match status" value="1"/>
</dbReference>
<dbReference type="InterPro" id="IPR001375">
    <property type="entry name" value="Peptidase_S9_cat"/>
</dbReference>
<gene>
    <name evidence="4" type="ORF">FG486_11665</name>
</gene>
<comment type="caution">
    <text evidence="4">The sequence shown here is derived from an EMBL/GenBank/DDBJ whole genome shotgun (WGS) entry which is preliminary data.</text>
</comment>
<evidence type="ECO:0000256" key="1">
    <source>
        <dbReference type="ARBA" id="ARBA00022801"/>
    </source>
</evidence>
<sequence>MRGFEIAGALALALWCSPSFAQGASQEKATADSVTAAPYSAELFAKLPLINGPKLSPDGQNILFSTQTGGRTFVATRSVTDGKLHSIPLAERLDLNWYRWAGNNRLLISVSQTVRYFDVEARRSYLLTADTASMKPVFIGRDYQGLEGDDLIYVDPEGQWALLSLQRTPYVGPTVYRVTLADGKMEAVQNPYGDIWEWFADNRGVVRMGMSFDRDSWTLHYREGDSGGFRKLATIRYDDEEQKGLIDAIRVISGSDQGYVLSAKGTGRYALYRYNYATQTIGEMVFGNPDHDISDYDLNEDGTPSAAYYTDERRRVHWFDPAKQQIQEAIDKALGARHGSLVSRSRDGRVKIIHVGGPNDPGSYYLFDEALGKMDVFARTNEALSPARLSPSRYVSYKARDGLTIHANLTLPKGREAKGLPLVILPHGGPYGIRDDLRYDAEVQFLASRGYAVLQPNFRGSGGYGEAHAKAGEGAIGRQMQDDLDDGMDWLVEQGMVDAARVCVVGASYGGYAALWAVTRNPERYRCAASFAGVTDWDRILKYDARFFSRSGLRRWRSTIQGDSSFDMDSVSPLKQASRLTRPVLIAQGQEDTVVPPQQAAAYVHALKSAGKAHEFVSYEKEGHGFDDPANLADWLKKLEAFLAKHNPA</sequence>
<feature type="domain" description="Peptidase S9 prolyl oligopeptidase catalytic" evidence="3">
    <location>
        <begin position="439"/>
        <end position="646"/>
    </location>
</feature>
<dbReference type="GO" id="GO:0004252">
    <property type="term" value="F:serine-type endopeptidase activity"/>
    <property type="evidence" value="ECO:0007669"/>
    <property type="project" value="TreeGrafter"/>
</dbReference>
<dbReference type="RefSeq" id="WP_181267605.1">
    <property type="nucleotide sequence ID" value="NZ_VDES01000002.1"/>
</dbReference>
<feature type="chain" id="PRO_5030858809" evidence="2">
    <location>
        <begin position="22"/>
        <end position="649"/>
    </location>
</feature>
<dbReference type="InterPro" id="IPR029058">
    <property type="entry name" value="AB_hydrolase_fold"/>
</dbReference>
<evidence type="ECO:0000313" key="5">
    <source>
        <dbReference type="Proteomes" id="UP000589292"/>
    </source>
</evidence>
<organism evidence="4 5">
    <name type="scientific">Sphingomonas ursincola</name>
    <dbReference type="NCBI Taxonomy" id="56361"/>
    <lineage>
        <taxon>Bacteria</taxon>
        <taxon>Pseudomonadati</taxon>
        <taxon>Pseudomonadota</taxon>
        <taxon>Alphaproteobacteria</taxon>
        <taxon>Sphingomonadales</taxon>
        <taxon>Sphingomonadaceae</taxon>
        <taxon>Sphingomonas</taxon>
    </lineage>
</organism>
<dbReference type="Gene3D" id="3.40.50.1820">
    <property type="entry name" value="alpha/beta hydrolase"/>
    <property type="match status" value="1"/>
</dbReference>
<protein>
    <submittedName>
        <fullName evidence="4">S9 family peptidase</fullName>
    </submittedName>
</protein>
<keyword evidence="5" id="KW-1185">Reference proteome</keyword>
<dbReference type="Pfam" id="PF00326">
    <property type="entry name" value="Peptidase_S9"/>
    <property type="match status" value="1"/>
</dbReference>
<reference evidence="4 5" key="1">
    <citation type="journal article" date="1994" name="Int. J. Syst. Bacteriol.">
        <title>Phylogenetic positions of novel aerobic, bacteriochlorophyll a-containing bacteria and description of Roseococcus thiosulfatophilus gen. nov., sp. nov., Erythromicrobium ramosum gen. nov., sp. nov., and Erythrobacter litoralis sp. nov.</title>
        <authorList>
            <person name="Yurkov V."/>
            <person name="Stackebrandt E."/>
            <person name="Holmes A."/>
            <person name="Fuerst J.A."/>
            <person name="Hugenholtz P."/>
            <person name="Golecki J."/>
            <person name="Gad'on N."/>
            <person name="Gorlenko V.M."/>
            <person name="Kompantseva E.I."/>
            <person name="Drews G."/>
        </authorList>
    </citation>
    <scope>NUCLEOTIDE SEQUENCE [LARGE SCALE GENOMIC DNA]</scope>
    <source>
        <strain evidence="4 5">KR-99</strain>
    </source>
</reference>
<evidence type="ECO:0000259" key="3">
    <source>
        <dbReference type="Pfam" id="PF00326"/>
    </source>
</evidence>
<evidence type="ECO:0000256" key="2">
    <source>
        <dbReference type="SAM" id="SignalP"/>
    </source>
</evidence>
<dbReference type="EMBL" id="VDES01000002">
    <property type="protein sequence ID" value="MBA1374997.1"/>
    <property type="molecule type" value="Genomic_DNA"/>
</dbReference>
<dbReference type="PANTHER" id="PTHR42776">
    <property type="entry name" value="SERINE PEPTIDASE S9 FAMILY MEMBER"/>
    <property type="match status" value="1"/>
</dbReference>
<feature type="signal peptide" evidence="2">
    <location>
        <begin position="1"/>
        <end position="21"/>
    </location>
</feature>
<accession>A0A7V8REI3</accession>
<name>A0A7V8REI3_9SPHN</name>
<evidence type="ECO:0000313" key="4">
    <source>
        <dbReference type="EMBL" id="MBA1374997.1"/>
    </source>
</evidence>
<dbReference type="Proteomes" id="UP000589292">
    <property type="component" value="Unassembled WGS sequence"/>
</dbReference>
<keyword evidence="1" id="KW-0378">Hydrolase</keyword>